<comment type="caution">
    <text evidence="1">The sequence shown here is derived from an EMBL/GenBank/DDBJ whole genome shotgun (WGS) entry which is preliminary data.</text>
</comment>
<protein>
    <submittedName>
        <fullName evidence="1">Uncharacterized protein</fullName>
    </submittedName>
</protein>
<dbReference type="EMBL" id="CAKLCM010000002">
    <property type="protein sequence ID" value="CAH0527273.1"/>
    <property type="molecule type" value="Genomic_DNA"/>
</dbReference>
<gene>
    <name evidence="1" type="ORF">VHP8226_02601</name>
</gene>
<sequence length="343" mass="39755">MKILFIEPRFYFERLISIEDLIIKGHEVRFGVPVVITSLKSFCEQYDLVVTCIEHSAVSRRLISYCNYLGLNTVLIMDGTYEFSNSHSNPYLKKIKFKLLHSNKFTYVFSIDLMMKGYIESLGSKFVGYCPRHANPIKKMKNLTNDKILLTTANSAYFDEFEFCSLIRLLTKIIDYLEKSNIDYSFRIYDKRVINELNIEQNKNDINEGFQETLLKYSHVVSTPSTIINTAVEANIPTALLLYRDAPITQPAGWIISDGVELNRTFISFLSKSSDRMNFQKRFSLDSNIDACKTIDDLVCGNENESISEHINKDYLNLSIEYKVRLLNTFNWFKSVISKVKKK</sequence>
<proteinExistence type="predicted"/>
<accession>A0ABN8DMS8</accession>
<dbReference type="RefSeq" id="WP_237485405.1">
    <property type="nucleotide sequence ID" value="NZ_CAKLCM010000002.1"/>
</dbReference>
<dbReference type="Proteomes" id="UP000838160">
    <property type="component" value="Unassembled WGS sequence"/>
</dbReference>
<evidence type="ECO:0000313" key="2">
    <source>
        <dbReference type="Proteomes" id="UP000838160"/>
    </source>
</evidence>
<evidence type="ECO:0000313" key="1">
    <source>
        <dbReference type="EMBL" id="CAH0527273.1"/>
    </source>
</evidence>
<reference evidence="1" key="1">
    <citation type="submission" date="2021-12" db="EMBL/GenBank/DDBJ databases">
        <authorList>
            <person name="Rodrigo-Torres L."/>
            <person name="Arahal R. D."/>
            <person name="Lucena T."/>
        </authorList>
    </citation>
    <scope>NUCLEOTIDE SEQUENCE</scope>
    <source>
        <strain evidence="1">CECT 8226</strain>
    </source>
</reference>
<keyword evidence="2" id="KW-1185">Reference proteome</keyword>
<name>A0ABN8DMS8_9VIBR</name>
<organism evidence="1 2">
    <name type="scientific">Vibrio hippocampi</name>
    <dbReference type="NCBI Taxonomy" id="654686"/>
    <lineage>
        <taxon>Bacteria</taxon>
        <taxon>Pseudomonadati</taxon>
        <taxon>Pseudomonadota</taxon>
        <taxon>Gammaproteobacteria</taxon>
        <taxon>Vibrionales</taxon>
        <taxon>Vibrionaceae</taxon>
        <taxon>Vibrio</taxon>
    </lineage>
</organism>